<accession>A0ABQ6DYV3</accession>
<name>A0ABQ6DYV3_9GAMM</name>
<protein>
    <recommendedName>
        <fullName evidence="2">Excalibur calcium-binding domain-containing protein</fullName>
    </recommendedName>
</protein>
<dbReference type="SMART" id="SM00894">
    <property type="entry name" value="Excalibur"/>
    <property type="match status" value="1"/>
</dbReference>
<comment type="caution">
    <text evidence="3">The sequence shown here is derived from an EMBL/GenBank/DDBJ whole genome shotgun (WGS) entry which is preliminary data.</text>
</comment>
<dbReference type="Proteomes" id="UP001157353">
    <property type="component" value="Unassembled WGS sequence"/>
</dbReference>
<feature type="signal peptide" evidence="1">
    <location>
        <begin position="1"/>
        <end position="19"/>
    </location>
</feature>
<evidence type="ECO:0000256" key="1">
    <source>
        <dbReference type="SAM" id="SignalP"/>
    </source>
</evidence>
<dbReference type="RefSeq" id="WP_284203308.1">
    <property type="nucleotide sequence ID" value="NZ_BSPQ01000002.1"/>
</dbReference>
<evidence type="ECO:0000259" key="2">
    <source>
        <dbReference type="SMART" id="SM00894"/>
    </source>
</evidence>
<organism evidence="3 4">
    <name type="scientific">Psychromonas marina</name>
    <dbReference type="NCBI Taxonomy" id="88364"/>
    <lineage>
        <taxon>Bacteria</taxon>
        <taxon>Pseudomonadati</taxon>
        <taxon>Pseudomonadota</taxon>
        <taxon>Gammaproteobacteria</taxon>
        <taxon>Alteromonadales</taxon>
        <taxon>Psychromonadaceae</taxon>
        <taxon>Psychromonas</taxon>
    </lineage>
</organism>
<keyword evidence="4" id="KW-1185">Reference proteome</keyword>
<gene>
    <name evidence="3" type="ORF">GCM10007916_12560</name>
</gene>
<reference evidence="4" key="1">
    <citation type="journal article" date="2019" name="Int. J. Syst. Evol. Microbiol.">
        <title>The Global Catalogue of Microorganisms (GCM) 10K type strain sequencing project: providing services to taxonomists for standard genome sequencing and annotation.</title>
        <authorList>
            <consortium name="The Broad Institute Genomics Platform"/>
            <consortium name="The Broad Institute Genome Sequencing Center for Infectious Disease"/>
            <person name="Wu L."/>
            <person name="Ma J."/>
        </authorList>
    </citation>
    <scope>NUCLEOTIDE SEQUENCE [LARGE SCALE GENOMIC DNA]</scope>
    <source>
        <strain evidence="4">NBRC 103166</strain>
    </source>
</reference>
<proteinExistence type="predicted"/>
<dbReference type="InterPro" id="IPR008613">
    <property type="entry name" value="Excalibur_Ca-bd_domain"/>
</dbReference>
<feature type="domain" description="Excalibur calcium-binding" evidence="2">
    <location>
        <begin position="56"/>
        <end position="91"/>
    </location>
</feature>
<dbReference type="EMBL" id="BSPQ01000002">
    <property type="protein sequence ID" value="GLS90189.1"/>
    <property type="molecule type" value="Genomic_DNA"/>
</dbReference>
<keyword evidence="1" id="KW-0732">Signal</keyword>
<evidence type="ECO:0000313" key="4">
    <source>
        <dbReference type="Proteomes" id="UP001157353"/>
    </source>
</evidence>
<evidence type="ECO:0000313" key="3">
    <source>
        <dbReference type="EMBL" id="GLS90189.1"/>
    </source>
</evidence>
<dbReference type="Pfam" id="PF05901">
    <property type="entry name" value="Excalibur"/>
    <property type="match status" value="1"/>
</dbReference>
<sequence>MKKIVLLVLVALAGWQIYAEQSVPVITNADLQLLNEPTEFVSDSPPVYEASYSCDGRQHCSQMTSCEEAKYFIQNCPNTKMDGDHDGIPCERQHCS</sequence>
<feature type="chain" id="PRO_5047479979" description="Excalibur calcium-binding domain-containing protein" evidence="1">
    <location>
        <begin position="20"/>
        <end position="96"/>
    </location>
</feature>